<proteinExistence type="predicted"/>
<organism evidence="3 5">
    <name type="scientific">Flavobacterium glaciei</name>
    <dbReference type="NCBI Taxonomy" id="386300"/>
    <lineage>
        <taxon>Bacteria</taxon>
        <taxon>Pseudomonadati</taxon>
        <taxon>Bacteroidota</taxon>
        <taxon>Flavobacteriia</taxon>
        <taxon>Flavobacteriales</taxon>
        <taxon>Flavobacteriaceae</taxon>
        <taxon>Flavobacterium</taxon>
    </lineage>
</organism>
<dbReference type="Pfam" id="PF08238">
    <property type="entry name" value="Sel1"/>
    <property type="match status" value="5"/>
</dbReference>
<gene>
    <name evidence="2" type="ORF">DFR66_10549</name>
    <name evidence="3" type="ORF">IQ02_01249</name>
</gene>
<dbReference type="InterPro" id="IPR011990">
    <property type="entry name" value="TPR-like_helical_dom_sf"/>
</dbReference>
<sequence>MKKNLLLSIGMLFMNFVFGQNADELNTQSKELLNNRDYEKALPILRKSAELGNAEAQYNLGYFLQNGVGITKNEKEAFEWYKKSSENGFNDGHYAMMMAYGNGIGVEFDGEKAFEYALKCANNNDATCMWNIVNCYKQGLGVPKNTNKMLEWATKLSLLENPDNLNLSGNITSTRLSLAYMYRDGYNLEKDYYKSYIWFLIYNEFKKDFSIIQQNQIIEEVKVAESKINKKQLNTVKEDAEKIFGRKLMNFDNLHKADF</sequence>
<keyword evidence="4" id="KW-1185">Reference proteome</keyword>
<dbReference type="Proteomes" id="UP000254518">
    <property type="component" value="Unassembled WGS sequence"/>
</dbReference>
<reference evidence="3 5" key="1">
    <citation type="journal article" date="2015" name="Stand. Genomic Sci.">
        <title>Genomic Encyclopedia of Bacterial and Archaeal Type Strains, Phase III: the genomes of soil and plant-associated and newly described type strains.</title>
        <authorList>
            <person name="Whitman W.B."/>
            <person name="Woyke T."/>
            <person name="Klenk H.P."/>
            <person name="Zhou Y."/>
            <person name="Lilburn T.G."/>
            <person name="Beck B.J."/>
            <person name="De Vos P."/>
            <person name="Vandamme P."/>
            <person name="Eisen J.A."/>
            <person name="Garrity G."/>
            <person name="Hugenholtz P."/>
            <person name="Kyrpides N.C."/>
        </authorList>
    </citation>
    <scope>NUCLEOTIDE SEQUENCE [LARGE SCALE GENOMIC DNA]</scope>
    <source>
        <strain evidence="3 5">CGMCC 1.5380</strain>
    </source>
</reference>
<reference evidence="3" key="3">
    <citation type="submission" date="2019-07" db="EMBL/GenBank/DDBJ databases">
        <authorList>
            <person name="Whitman W."/>
            <person name="Huntemann M."/>
            <person name="Clum A."/>
            <person name="Pillay M."/>
            <person name="Palaniappan K."/>
            <person name="Varghese N."/>
            <person name="Mikhailova N."/>
            <person name="Stamatis D."/>
            <person name="Reddy T."/>
            <person name="Daum C."/>
            <person name="Shapiro N."/>
            <person name="Ivanova N."/>
            <person name="Kyrpides N."/>
            <person name="Woyke T."/>
        </authorList>
    </citation>
    <scope>NUCLEOTIDE SEQUENCE</scope>
    <source>
        <strain evidence="3">CGMCC 1.5380</strain>
    </source>
</reference>
<evidence type="ECO:0000313" key="4">
    <source>
        <dbReference type="Proteomes" id="UP000254518"/>
    </source>
</evidence>
<dbReference type="InterPro" id="IPR050767">
    <property type="entry name" value="Sel1_AlgK"/>
</dbReference>
<comment type="caution">
    <text evidence="3">The sequence shown here is derived from an EMBL/GenBank/DDBJ whole genome shotgun (WGS) entry which is preliminary data.</text>
</comment>
<dbReference type="Proteomes" id="UP000321392">
    <property type="component" value="Unassembled WGS sequence"/>
</dbReference>
<feature type="signal peptide" evidence="1">
    <location>
        <begin position="1"/>
        <end position="22"/>
    </location>
</feature>
<protein>
    <submittedName>
        <fullName evidence="3">Sel1 repeat-containing protein</fullName>
    </submittedName>
</protein>
<dbReference type="EMBL" id="VLKX01000005">
    <property type="protein sequence ID" value="TWI48094.1"/>
    <property type="molecule type" value="Genomic_DNA"/>
</dbReference>
<dbReference type="Gene3D" id="1.25.40.10">
    <property type="entry name" value="Tetratricopeptide repeat domain"/>
    <property type="match status" value="1"/>
</dbReference>
<dbReference type="AlphaFoldDB" id="A0A562PUK2"/>
<accession>A0A562PUK2</accession>
<keyword evidence="1" id="KW-0732">Signal</keyword>
<dbReference type="SMART" id="SM00671">
    <property type="entry name" value="SEL1"/>
    <property type="match status" value="4"/>
</dbReference>
<dbReference type="OrthoDB" id="1045962at2"/>
<reference evidence="2 4" key="2">
    <citation type="submission" date="2018-07" db="EMBL/GenBank/DDBJ databases">
        <title>Genomic Encyclopedia of Type Strains, Phase IV (KMG-IV): sequencing the most valuable type-strain genomes for metagenomic binning, comparative biology and taxonomic classification.</title>
        <authorList>
            <person name="Goeker M."/>
        </authorList>
    </citation>
    <scope>NUCLEOTIDE SEQUENCE [LARGE SCALE GENOMIC DNA]</scope>
    <source>
        <strain evidence="2 4">DSM 19728</strain>
    </source>
</reference>
<evidence type="ECO:0000313" key="2">
    <source>
        <dbReference type="EMBL" id="RDI56184.1"/>
    </source>
</evidence>
<dbReference type="RefSeq" id="WP_146841117.1">
    <property type="nucleotide sequence ID" value="NZ_QQBA01000005.1"/>
</dbReference>
<dbReference type="PANTHER" id="PTHR11102:SF160">
    <property type="entry name" value="ERAD-ASSOCIATED E3 UBIQUITIN-PROTEIN LIGASE COMPONENT HRD3"/>
    <property type="match status" value="1"/>
</dbReference>
<dbReference type="SUPFAM" id="SSF81901">
    <property type="entry name" value="HCP-like"/>
    <property type="match status" value="1"/>
</dbReference>
<evidence type="ECO:0000256" key="1">
    <source>
        <dbReference type="SAM" id="SignalP"/>
    </source>
</evidence>
<feature type="chain" id="PRO_5022719980" evidence="1">
    <location>
        <begin position="23"/>
        <end position="259"/>
    </location>
</feature>
<dbReference type="PANTHER" id="PTHR11102">
    <property type="entry name" value="SEL-1-LIKE PROTEIN"/>
    <property type="match status" value="1"/>
</dbReference>
<dbReference type="InterPro" id="IPR006597">
    <property type="entry name" value="Sel1-like"/>
</dbReference>
<dbReference type="EMBL" id="QQBA01000005">
    <property type="protein sequence ID" value="RDI56184.1"/>
    <property type="molecule type" value="Genomic_DNA"/>
</dbReference>
<evidence type="ECO:0000313" key="5">
    <source>
        <dbReference type="Proteomes" id="UP000321392"/>
    </source>
</evidence>
<evidence type="ECO:0000313" key="3">
    <source>
        <dbReference type="EMBL" id="TWI48094.1"/>
    </source>
</evidence>
<name>A0A562PUK2_9FLAO</name>